<evidence type="ECO:0000313" key="3">
    <source>
        <dbReference type="Proteomes" id="UP001221189"/>
    </source>
</evidence>
<keyword evidence="2" id="KW-0238">DNA-binding</keyword>
<dbReference type="GO" id="GO:0003677">
    <property type="term" value="F:DNA binding"/>
    <property type="evidence" value="ECO:0007669"/>
    <property type="project" value="UniProtKB-KW"/>
</dbReference>
<dbReference type="InterPro" id="IPR018640">
    <property type="entry name" value="DUF2063"/>
</dbReference>
<gene>
    <name evidence="2" type="ORF">PRZ03_20965</name>
</gene>
<dbReference type="EMBL" id="JAQQXT010000016">
    <property type="protein sequence ID" value="MDC8774039.1"/>
    <property type="molecule type" value="Genomic_DNA"/>
</dbReference>
<evidence type="ECO:0000259" key="1">
    <source>
        <dbReference type="Pfam" id="PF09836"/>
    </source>
</evidence>
<dbReference type="RefSeq" id="WP_273602098.1">
    <property type="nucleotide sequence ID" value="NZ_JAQQXT010000016.1"/>
</dbReference>
<dbReference type="Pfam" id="PF09836">
    <property type="entry name" value="DUF2063"/>
    <property type="match status" value="1"/>
</dbReference>
<keyword evidence="3" id="KW-1185">Reference proteome</keyword>
<sequence>MRWAGDRMTAALAKRQQALLAALLGRSGGEGSGLVGLPGVRNMPSGSALERGLLAYRLNAQAMAAKALGAVFARTQTALGDEASFAALAWALWRRFPPERGDLGLWGGSLAEFLAEQDGMPVWLCDLAHIEWAAHCCERAADSELDVPSLALLSELEPQQLHLRFRPGVQLLRVESKAWEQWCDQIPDTAAQGEPIGLVMARKAWVSQAHAVQPGHWALMSSLLEGADLEQALQQAFAMQAEFDFSAWLQAALLKGWLWGVEAGECQPK</sequence>
<accession>A0ABT5KJC2</accession>
<reference evidence="2 3" key="1">
    <citation type="submission" date="2022-10" db="EMBL/GenBank/DDBJ databases">
        <title>Paucibacter sp. hw1 Genome sequencing.</title>
        <authorList>
            <person name="Park S."/>
        </authorList>
    </citation>
    <scope>NUCLEOTIDE SEQUENCE [LARGE SCALE GENOMIC DNA]</scope>
    <source>
        <strain evidence="3">hw1</strain>
    </source>
</reference>
<feature type="domain" description="Putative DNA-binding" evidence="1">
    <location>
        <begin position="15"/>
        <end position="114"/>
    </location>
</feature>
<organism evidence="2 3">
    <name type="scientific">Roseateles albus</name>
    <dbReference type="NCBI Taxonomy" id="2987525"/>
    <lineage>
        <taxon>Bacteria</taxon>
        <taxon>Pseudomonadati</taxon>
        <taxon>Pseudomonadota</taxon>
        <taxon>Betaproteobacteria</taxon>
        <taxon>Burkholderiales</taxon>
        <taxon>Sphaerotilaceae</taxon>
        <taxon>Roseateles</taxon>
    </lineage>
</organism>
<name>A0ABT5KJC2_9BURK</name>
<protein>
    <submittedName>
        <fullName evidence="2">DNA-binding domain-containing protein</fullName>
    </submittedName>
</protein>
<evidence type="ECO:0000313" key="2">
    <source>
        <dbReference type="EMBL" id="MDC8774039.1"/>
    </source>
</evidence>
<dbReference type="Proteomes" id="UP001221189">
    <property type="component" value="Unassembled WGS sequence"/>
</dbReference>
<comment type="caution">
    <text evidence="2">The sequence shown here is derived from an EMBL/GenBank/DDBJ whole genome shotgun (WGS) entry which is preliminary data.</text>
</comment>
<proteinExistence type="predicted"/>